<dbReference type="OrthoDB" id="7858907at2"/>
<dbReference type="InterPro" id="IPR052712">
    <property type="entry name" value="Acid_resist_chaperone_HdeD"/>
</dbReference>
<dbReference type="GO" id="GO:0005886">
    <property type="term" value="C:plasma membrane"/>
    <property type="evidence" value="ECO:0007669"/>
    <property type="project" value="TreeGrafter"/>
</dbReference>
<comment type="caution">
    <text evidence="2">The sequence shown here is derived from an EMBL/GenBank/DDBJ whole genome shotgun (WGS) entry which is preliminary data.</text>
</comment>
<proteinExistence type="predicted"/>
<name>A0A4Z0M9X5_9GAMM</name>
<organism evidence="2 3">
    <name type="scientific">Mangrovimicrobium sediminis</name>
    <dbReference type="NCBI Taxonomy" id="2562682"/>
    <lineage>
        <taxon>Bacteria</taxon>
        <taxon>Pseudomonadati</taxon>
        <taxon>Pseudomonadota</taxon>
        <taxon>Gammaproteobacteria</taxon>
        <taxon>Cellvibrionales</taxon>
        <taxon>Halieaceae</taxon>
        <taxon>Mangrovimicrobium</taxon>
    </lineage>
</organism>
<reference evidence="2 3" key="1">
    <citation type="submission" date="2019-04" db="EMBL/GenBank/DDBJ databases">
        <title>Taxonomy of novel Haliea sp. from mangrove soil of West Coast of India.</title>
        <authorList>
            <person name="Verma A."/>
            <person name="Kumar P."/>
            <person name="Krishnamurthi S."/>
        </authorList>
    </citation>
    <scope>NUCLEOTIDE SEQUENCE [LARGE SCALE GENOMIC DNA]</scope>
    <source>
        <strain evidence="2 3">SAOS-164</strain>
    </source>
</reference>
<evidence type="ECO:0008006" key="4">
    <source>
        <dbReference type="Google" id="ProtNLM"/>
    </source>
</evidence>
<dbReference type="InterPro" id="IPR005325">
    <property type="entry name" value="DUF308_memb"/>
</dbReference>
<accession>A0A4Z0M9X5</accession>
<feature type="transmembrane region" description="Helical" evidence="1">
    <location>
        <begin position="102"/>
        <end position="120"/>
    </location>
</feature>
<keyword evidence="1" id="KW-0472">Membrane</keyword>
<dbReference type="PANTHER" id="PTHR34989:SF1">
    <property type="entry name" value="PROTEIN HDED"/>
    <property type="match status" value="1"/>
</dbReference>
<keyword evidence="1" id="KW-1133">Transmembrane helix</keyword>
<keyword evidence="3" id="KW-1185">Reference proteome</keyword>
<evidence type="ECO:0000313" key="3">
    <source>
        <dbReference type="Proteomes" id="UP000298050"/>
    </source>
</evidence>
<keyword evidence="1" id="KW-0812">Transmembrane</keyword>
<evidence type="ECO:0000313" key="2">
    <source>
        <dbReference type="EMBL" id="TGD76206.1"/>
    </source>
</evidence>
<evidence type="ECO:0000256" key="1">
    <source>
        <dbReference type="SAM" id="Phobius"/>
    </source>
</evidence>
<dbReference type="Pfam" id="PF03729">
    <property type="entry name" value="DUF308"/>
    <property type="match status" value="3"/>
</dbReference>
<dbReference type="PANTHER" id="PTHR34989">
    <property type="entry name" value="PROTEIN HDED"/>
    <property type="match status" value="1"/>
</dbReference>
<feature type="transmembrane region" description="Helical" evidence="1">
    <location>
        <begin position="44"/>
        <end position="66"/>
    </location>
</feature>
<dbReference type="EMBL" id="SRLE01000001">
    <property type="protein sequence ID" value="TGD76206.1"/>
    <property type="molecule type" value="Genomic_DNA"/>
</dbReference>
<feature type="transmembrane region" description="Helical" evidence="1">
    <location>
        <begin position="182"/>
        <end position="202"/>
    </location>
</feature>
<feature type="transmembrane region" description="Helical" evidence="1">
    <location>
        <begin position="72"/>
        <end position="95"/>
    </location>
</feature>
<dbReference type="AlphaFoldDB" id="A0A4Z0M9X5"/>
<gene>
    <name evidence="2" type="ORF">E4634_01280</name>
</gene>
<feature type="transmembrane region" description="Helical" evidence="1">
    <location>
        <begin position="157"/>
        <end position="176"/>
    </location>
</feature>
<dbReference type="Proteomes" id="UP000298050">
    <property type="component" value="Unassembled WGS sequence"/>
</dbReference>
<protein>
    <recommendedName>
        <fullName evidence="4">HdeD family acid-resistance protein</fullName>
    </recommendedName>
</protein>
<sequence>MWPKRALTPLFHAEVVMDNKNRRQQLEETAAEVKAGLAGKLGDIWWFLMLRGVLAVLLGIFALFWPDQNLRVIIVAAGIYCLADGVTALIGALYHSTLREQLAQAILVIAIGAVLVFWPGATLRTLLMTLGAAVFIVGLGQIMTSRKLPADDPAKETTRRIGLGAAAVGLVLAFWPGSGAAVISWIIGLAALLVGALLLFLGSRFKRLRRKML</sequence>